<reference evidence="2 3" key="1">
    <citation type="journal article" date="2018" name="Sci. Rep.">
        <title>Genomic signatures of local adaptation to the degree of environmental predictability in rotifers.</title>
        <authorList>
            <person name="Franch-Gras L."/>
            <person name="Hahn C."/>
            <person name="Garcia-Roger E.M."/>
            <person name="Carmona M.J."/>
            <person name="Serra M."/>
            <person name="Gomez A."/>
        </authorList>
    </citation>
    <scope>NUCLEOTIDE SEQUENCE [LARGE SCALE GENOMIC DNA]</scope>
    <source>
        <strain evidence="2">HYR1</strain>
    </source>
</reference>
<dbReference type="Proteomes" id="UP000276133">
    <property type="component" value="Unassembled WGS sequence"/>
</dbReference>
<comment type="caution">
    <text evidence="2">The sequence shown here is derived from an EMBL/GenBank/DDBJ whole genome shotgun (WGS) entry which is preliminary data.</text>
</comment>
<evidence type="ECO:0000313" key="2">
    <source>
        <dbReference type="EMBL" id="RNA20616.1"/>
    </source>
</evidence>
<sequence>MNRHKFLIKWCWLTNLIEAYEFFSGSANQKPFWASNLKYTRFFVRAELNSLNRCPISNTQNIALYTQ</sequence>
<feature type="chain" id="PRO_5017970689" evidence="1">
    <location>
        <begin position="20"/>
        <end position="67"/>
    </location>
</feature>
<proteinExistence type="predicted"/>
<feature type="signal peptide" evidence="1">
    <location>
        <begin position="1"/>
        <end position="19"/>
    </location>
</feature>
<dbReference type="EMBL" id="REGN01003814">
    <property type="protein sequence ID" value="RNA20616.1"/>
    <property type="molecule type" value="Genomic_DNA"/>
</dbReference>
<evidence type="ECO:0000256" key="1">
    <source>
        <dbReference type="SAM" id="SignalP"/>
    </source>
</evidence>
<name>A0A3M7RAP1_BRAPC</name>
<dbReference type="AlphaFoldDB" id="A0A3M7RAP1"/>
<gene>
    <name evidence="2" type="ORF">BpHYR1_024527</name>
</gene>
<keyword evidence="1" id="KW-0732">Signal</keyword>
<accession>A0A3M7RAP1</accession>
<evidence type="ECO:0000313" key="3">
    <source>
        <dbReference type="Proteomes" id="UP000276133"/>
    </source>
</evidence>
<protein>
    <submittedName>
        <fullName evidence="2">Uncharacterized protein</fullName>
    </submittedName>
</protein>
<organism evidence="2 3">
    <name type="scientific">Brachionus plicatilis</name>
    <name type="common">Marine rotifer</name>
    <name type="synonym">Brachionus muelleri</name>
    <dbReference type="NCBI Taxonomy" id="10195"/>
    <lineage>
        <taxon>Eukaryota</taxon>
        <taxon>Metazoa</taxon>
        <taxon>Spiralia</taxon>
        <taxon>Gnathifera</taxon>
        <taxon>Rotifera</taxon>
        <taxon>Eurotatoria</taxon>
        <taxon>Monogononta</taxon>
        <taxon>Pseudotrocha</taxon>
        <taxon>Ploima</taxon>
        <taxon>Brachionidae</taxon>
        <taxon>Brachionus</taxon>
    </lineage>
</organism>
<keyword evidence="3" id="KW-1185">Reference proteome</keyword>